<evidence type="ECO:0000313" key="3">
    <source>
        <dbReference type="Proteomes" id="UP001524460"/>
    </source>
</evidence>
<evidence type="ECO:0000256" key="1">
    <source>
        <dbReference type="SAM" id="Phobius"/>
    </source>
</evidence>
<sequence>MTLLLAYLTTILAVGVMNRIVLVRLMHSSRPYFYVMSMVGVVCHEISHYLFCKLGKHQVTSVCLYDPKARKGCLGYVEHSYNTRSIYQVAFLPLIALAPLIVGNLVAYCFTIWLYPQVDLSLMFSRITVLLENGIAFDHIGQVLYQLSSSVAEIHLYLIEQSWVKYLVWMWFCATILYHAIPSRADFKGTYRALPIVFILALIVVRIGLPVHDIFNDMVSQHLFFMHIVIVVNVLLFIFTLIKRD</sequence>
<name>A0ABT1N0Z1_9GAMM</name>
<comment type="caution">
    <text evidence="2">The sequence shown here is derived from an EMBL/GenBank/DDBJ whole genome shotgun (WGS) entry which is preliminary data.</text>
</comment>
<dbReference type="RefSeq" id="WP_255042299.1">
    <property type="nucleotide sequence ID" value="NZ_JANEYT010000018.1"/>
</dbReference>
<keyword evidence="3" id="KW-1185">Reference proteome</keyword>
<keyword evidence="1" id="KW-1133">Transmembrane helix</keyword>
<organism evidence="2 3">
    <name type="scientific">Photobacterium pectinilyticum</name>
    <dbReference type="NCBI Taxonomy" id="2906793"/>
    <lineage>
        <taxon>Bacteria</taxon>
        <taxon>Pseudomonadati</taxon>
        <taxon>Pseudomonadota</taxon>
        <taxon>Gammaproteobacteria</taxon>
        <taxon>Vibrionales</taxon>
        <taxon>Vibrionaceae</taxon>
        <taxon>Photobacterium</taxon>
    </lineage>
</organism>
<proteinExistence type="predicted"/>
<dbReference type="Proteomes" id="UP001524460">
    <property type="component" value="Unassembled WGS sequence"/>
</dbReference>
<keyword evidence="1" id="KW-0812">Transmembrane</keyword>
<accession>A0ABT1N0Z1</accession>
<dbReference type="EMBL" id="JANEYT010000018">
    <property type="protein sequence ID" value="MCQ1058415.1"/>
    <property type="molecule type" value="Genomic_DNA"/>
</dbReference>
<protein>
    <recommendedName>
        <fullName evidence="4">Peptidase M50 domain-containing protein</fullName>
    </recommendedName>
</protein>
<gene>
    <name evidence="2" type="ORF">NHN17_10125</name>
</gene>
<keyword evidence="1" id="KW-0472">Membrane</keyword>
<evidence type="ECO:0000313" key="2">
    <source>
        <dbReference type="EMBL" id="MCQ1058415.1"/>
    </source>
</evidence>
<evidence type="ECO:0008006" key="4">
    <source>
        <dbReference type="Google" id="ProtNLM"/>
    </source>
</evidence>
<feature type="transmembrane region" description="Helical" evidence="1">
    <location>
        <begin position="89"/>
        <end position="115"/>
    </location>
</feature>
<feature type="transmembrane region" description="Helical" evidence="1">
    <location>
        <begin position="223"/>
        <end position="242"/>
    </location>
</feature>
<feature type="transmembrane region" description="Helical" evidence="1">
    <location>
        <begin position="193"/>
        <end position="211"/>
    </location>
</feature>
<feature type="transmembrane region" description="Helical" evidence="1">
    <location>
        <begin position="163"/>
        <end position="181"/>
    </location>
</feature>
<reference evidence="2 3" key="1">
    <citation type="submission" date="2022-07" db="EMBL/GenBank/DDBJ databases">
        <title>Photobacterium pectinilyticum sp. nov., a marine bacterium isolated from surface seawater of Qingdao offshore.</title>
        <authorList>
            <person name="Wang X."/>
        </authorList>
    </citation>
    <scope>NUCLEOTIDE SEQUENCE [LARGE SCALE GENOMIC DNA]</scope>
    <source>
        <strain evidence="2 3">ZSDE20</strain>
    </source>
</reference>